<accession>A0A220UH02</accession>
<evidence type="ECO:0000256" key="1">
    <source>
        <dbReference type="SAM" id="MobiDB-lite"/>
    </source>
</evidence>
<gene>
    <name evidence="2" type="ORF">CFK39_15610</name>
</gene>
<feature type="compositionally biased region" description="Low complexity" evidence="1">
    <location>
        <begin position="63"/>
        <end position="72"/>
    </location>
</feature>
<dbReference type="Proteomes" id="UP000198398">
    <property type="component" value="Plasmid unnamed1"/>
</dbReference>
<feature type="compositionally biased region" description="Pro residues" evidence="1">
    <location>
        <begin position="48"/>
        <end position="62"/>
    </location>
</feature>
<feature type="region of interest" description="Disordered" evidence="1">
    <location>
        <begin position="1"/>
        <end position="73"/>
    </location>
</feature>
<keyword evidence="3" id="KW-1185">Reference proteome</keyword>
<geneLocation type="plasmid" evidence="3">
    <name>unnamed1 sequence</name>
</geneLocation>
<dbReference type="AlphaFoldDB" id="A0A220UH02"/>
<dbReference type="EMBL" id="CP022317">
    <property type="protein sequence ID" value="ASK67270.1"/>
    <property type="molecule type" value="Genomic_DNA"/>
</dbReference>
<evidence type="ECO:0000313" key="3">
    <source>
        <dbReference type="Proteomes" id="UP000198398"/>
    </source>
</evidence>
<reference evidence="2 3" key="1">
    <citation type="submission" date="2017-07" db="EMBL/GenBank/DDBJ databases">
        <title>Brachybacterium sp. VR2415.</title>
        <authorList>
            <person name="Tak E.J."/>
            <person name="Bae J.-W."/>
        </authorList>
    </citation>
    <scope>NUCLEOTIDE SEQUENCE [LARGE SCALE GENOMIC DNA]</scope>
    <source>
        <strain evidence="2 3">VR2415</strain>
        <plasmid evidence="3">unnamed1 sequence</plasmid>
    </source>
</reference>
<organism evidence="2 3">
    <name type="scientific">Brachybacterium avium</name>
    <dbReference type="NCBI Taxonomy" id="2017485"/>
    <lineage>
        <taxon>Bacteria</taxon>
        <taxon>Bacillati</taxon>
        <taxon>Actinomycetota</taxon>
        <taxon>Actinomycetes</taxon>
        <taxon>Micrococcales</taxon>
        <taxon>Dermabacteraceae</taxon>
        <taxon>Brachybacterium</taxon>
    </lineage>
</organism>
<dbReference type="OrthoDB" id="3742379at2"/>
<evidence type="ECO:0000313" key="2">
    <source>
        <dbReference type="EMBL" id="ASK67270.1"/>
    </source>
</evidence>
<sequence>MSSSRPDNVEILDDGSRATYQPEGAYVQGQNGGPTAFFDGMTQGQPEPADPAAPAAPAPDPAPQEGGEPAAPQVDPAELAQTAVSQMGLEAPEIASTPNDTETLGAVGLPVWLWVANPGETTTGPNTTSASAGAVTVTATAKFTGMSIDMGDGTTIECDGPGTEYPGTGIDPSPDCGHVYEQMSDEQPDGLYTVNITAHWGVEWESNTGETGTIPVELTTSKQLRIGQYQTVVTDVS</sequence>
<proteinExistence type="predicted"/>
<dbReference type="KEGG" id="brv:CFK39_15610"/>
<name>A0A220UH02_9MICO</name>
<dbReference type="RefSeq" id="WP_089066501.1">
    <property type="nucleotide sequence ID" value="NZ_CP022317.1"/>
</dbReference>
<protein>
    <submittedName>
        <fullName evidence="2">ATP/GTP-binding protein</fullName>
    </submittedName>
</protein>
<keyword evidence="2" id="KW-0614">Plasmid</keyword>